<sequence>MKEALTTGRTVLSVHTDGPLRIALLGTRGIPNRYGGFEQISETLAAGLAARGHAVTVYCSGTHPDKSPSWQGVRRVLCTDPEERLGTFGQFLYDRNCLRHAAREGYDALLFLGYTSSSVWGPWFPRGCAILSNMDGLEWKRSKYAAPVRRFLRRAEAWAVRYSHRHIADSPVIKEYLDARYGIDSVYIPYGAEVRRDHDAATLALYGLQPDNYYMLMARMEPENHVAGILEGYVRSGSARSMLVVGNAANRYGSILRKRFSRHTGIRFLGPLFDQETVHQLRAQATLYFHGHSVGGTNPSLLEAMASGAFIAAHRNPFNSRILGEDGLYFTTADEVAQLIKEHHETAIRPQRARHQLKIERDYAWTPVIDLYEQVIYQTCRAPR</sequence>
<protein>
    <submittedName>
        <fullName evidence="2">DUF1972 domain-containing protein</fullName>
    </submittedName>
</protein>
<feature type="domain" description="Glycosyltransferase subfamily 4-like N-terminal" evidence="1">
    <location>
        <begin position="34"/>
        <end position="191"/>
    </location>
</feature>
<organism evidence="2 3">
    <name type="scientific">Flaviaesturariibacter aridisoli</name>
    <dbReference type="NCBI Taxonomy" id="2545761"/>
    <lineage>
        <taxon>Bacteria</taxon>
        <taxon>Pseudomonadati</taxon>
        <taxon>Bacteroidota</taxon>
        <taxon>Chitinophagia</taxon>
        <taxon>Chitinophagales</taxon>
        <taxon>Chitinophagaceae</taxon>
        <taxon>Flaviaestuariibacter</taxon>
    </lineage>
</organism>
<dbReference type="GO" id="GO:0016757">
    <property type="term" value="F:glycosyltransferase activity"/>
    <property type="evidence" value="ECO:0007669"/>
    <property type="project" value="UniProtKB-ARBA"/>
</dbReference>
<dbReference type="Proteomes" id="UP000295164">
    <property type="component" value="Unassembled WGS sequence"/>
</dbReference>
<dbReference type="AlphaFoldDB" id="A0A4R4E0U4"/>
<dbReference type="SUPFAM" id="SSF53756">
    <property type="entry name" value="UDP-Glycosyltransferase/glycogen phosphorylase"/>
    <property type="match status" value="1"/>
</dbReference>
<dbReference type="RefSeq" id="WP_131852171.1">
    <property type="nucleotide sequence ID" value="NZ_SKFH01000015.1"/>
</dbReference>
<keyword evidence="3" id="KW-1185">Reference proteome</keyword>
<accession>A0A4R4E0U4</accession>
<dbReference type="EMBL" id="SKFH01000015">
    <property type="protein sequence ID" value="TCZ70602.1"/>
    <property type="molecule type" value="Genomic_DNA"/>
</dbReference>
<dbReference type="OrthoDB" id="9792269at2"/>
<comment type="caution">
    <text evidence="2">The sequence shown here is derived from an EMBL/GenBank/DDBJ whole genome shotgun (WGS) entry which is preliminary data.</text>
</comment>
<reference evidence="2 3" key="1">
    <citation type="submission" date="2019-03" db="EMBL/GenBank/DDBJ databases">
        <authorList>
            <person name="Kim M.K.M."/>
        </authorList>
    </citation>
    <scope>NUCLEOTIDE SEQUENCE [LARGE SCALE GENOMIC DNA]</scope>
    <source>
        <strain evidence="2 3">17J68-15</strain>
    </source>
</reference>
<evidence type="ECO:0000313" key="3">
    <source>
        <dbReference type="Proteomes" id="UP000295164"/>
    </source>
</evidence>
<dbReference type="Gene3D" id="3.40.50.2000">
    <property type="entry name" value="Glycogen Phosphorylase B"/>
    <property type="match status" value="2"/>
</dbReference>
<proteinExistence type="predicted"/>
<gene>
    <name evidence="2" type="ORF">E0486_10710</name>
</gene>
<evidence type="ECO:0000313" key="2">
    <source>
        <dbReference type="EMBL" id="TCZ70602.1"/>
    </source>
</evidence>
<evidence type="ECO:0000259" key="1">
    <source>
        <dbReference type="Pfam" id="PF13439"/>
    </source>
</evidence>
<name>A0A4R4E0U4_9BACT</name>
<dbReference type="InterPro" id="IPR028098">
    <property type="entry name" value="Glyco_trans_4-like_N"/>
</dbReference>
<dbReference type="Pfam" id="PF13439">
    <property type="entry name" value="Glyco_transf_4"/>
    <property type="match status" value="1"/>
</dbReference>